<accession>A0AAV4WAG2</accession>
<proteinExistence type="predicted"/>
<protein>
    <submittedName>
        <fullName evidence="1">Uncharacterized protein</fullName>
    </submittedName>
</protein>
<evidence type="ECO:0000313" key="2">
    <source>
        <dbReference type="Proteomes" id="UP001054837"/>
    </source>
</evidence>
<sequence>MKHLNSLRARSGELKRKIELPVRKRPLQNVPLGNDINLLGTYGVRKLGGSEDPFIDPRVRRVAKGSLSLEKVPEKKLKNATTLCVVIVHEASSGNMINHIRSSVKLPVLK</sequence>
<organism evidence="1 2">
    <name type="scientific">Caerostris darwini</name>
    <dbReference type="NCBI Taxonomy" id="1538125"/>
    <lineage>
        <taxon>Eukaryota</taxon>
        <taxon>Metazoa</taxon>
        <taxon>Ecdysozoa</taxon>
        <taxon>Arthropoda</taxon>
        <taxon>Chelicerata</taxon>
        <taxon>Arachnida</taxon>
        <taxon>Araneae</taxon>
        <taxon>Araneomorphae</taxon>
        <taxon>Entelegynae</taxon>
        <taxon>Araneoidea</taxon>
        <taxon>Araneidae</taxon>
        <taxon>Caerostris</taxon>
    </lineage>
</organism>
<reference evidence="1 2" key="1">
    <citation type="submission" date="2021-06" db="EMBL/GenBank/DDBJ databases">
        <title>Caerostris darwini draft genome.</title>
        <authorList>
            <person name="Kono N."/>
            <person name="Arakawa K."/>
        </authorList>
    </citation>
    <scope>NUCLEOTIDE SEQUENCE [LARGE SCALE GENOMIC DNA]</scope>
</reference>
<evidence type="ECO:0000313" key="1">
    <source>
        <dbReference type="EMBL" id="GIY78270.1"/>
    </source>
</evidence>
<dbReference type="AlphaFoldDB" id="A0AAV4WAG2"/>
<dbReference type="EMBL" id="BPLQ01014217">
    <property type="protein sequence ID" value="GIY78270.1"/>
    <property type="molecule type" value="Genomic_DNA"/>
</dbReference>
<name>A0AAV4WAG2_9ARAC</name>
<comment type="caution">
    <text evidence="1">The sequence shown here is derived from an EMBL/GenBank/DDBJ whole genome shotgun (WGS) entry which is preliminary data.</text>
</comment>
<keyword evidence="2" id="KW-1185">Reference proteome</keyword>
<gene>
    <name evidence="1" type="ORF">CDAR_223421</name>
</gene>
<dbReference type="Proteomes" id="UP001054837">
    <property type="component" value="Unassembled WGS sequence"/>
</dbReference>